<dbReference type="Gene3D" id="6.10.250.2870">
    <property type="match status" value="1"/>
</dbReference>
<sequence>MGATTDERPEGRWARVWGFLRGPRFVDLPIRALALIMGLTVLVPGSFETDEPLYVGLLIAAYALLIVTPFAPRTVALVATAVGIGYLWLYPDLENMFPEALILSAGVLLSYFRWWSFAAATVGLLGYIGVATQLGAYDEGLPGLIDLGYGWLMTSVLGLAAGVIELRFRREITRRETAAREHARTVEALRTRFTSDTHDTISHSLSTEAAIIKSLGRAPQAPGTDRMIAELAMVNAEASKRLRQLIGRLQADAPDTSRIELQAEAYLLTSAIRDGSAAGGVRLATTVGDLPAHASREVGEHFTAFILELATNVIRYSTPGTESRLDVAALRSATDRVDLHYRSINSAEADLTVVPRSLQVRAQALGGDCTVATAPDGRVVVEVVHPVRLSGDGAEAAAGDRGAGDRGAGERGAAECVSEDFAEVARADGAGPRGGAGPRSAGQRGDSRDGGSGGLADVRAAADDRALSSRNESGVRSPEHSATGALSMSGASGSDELRLRSEPAHGERQHSGSRRG</sequence>
<feature type="compositionally biased region" description="Basic and acidic residues" evidence="1">
    <location>
        <begin position="402"/>
        <end position="413"/>
    </location>
</feature>
<evidence type="ECO:0000313" key="3">
    <source>
        <dbReference type="EMBL" id="QQB14588.1"/>
    </source>
</evidence>
<accession>A0A7T4DJ91</accession>
<feature type="transmembrane region" description="Helical" evidence="2">
    <location>
        <begin position="59"/>
        <end position="89"/>
    </location>
</feature>
<evidence type="ECO:0000256" key="2">
    <source>
        <dbReference type="SAM" id="Phobius"/>
    </source>
</evidence>
<organism evidence="3 4">
    <name type="scientific">Brevibacterium casei</name>
    <dbReference type="NCBI Taxonomy" id="33889"/>
    <lineage>
        <taxon>Bacteria</taxon>
        <taxon>Bacillati</taxon>
        <taxon>Actinomycetota</taxon>
        <taxon>Actinomycetes</taxon>
        <taxon>Micrococcales</taxon>
        <taxon>Brevibacteriaceae</taxon>
        <taxon>Brevibacterium</taxon>
    </lineage>
</organism>
<name>A0A7T4DJ91_9MICO</name>
<gene>
    <name evidence="3" type="ORF">I6H47_00875</name>
</gene>
<feature type="transmembrane region" description="Helical" evidence="2">
    <location>
        <begin position="28"/>
        <end position="47"/>
    </location>
</feature>
<feature type="compositionally biased region" description="Basic and acidic residues" evidence="1">
    <location>
        <begin position="495"/>
        <end position="510"/>
    </location>
</feature>
<protein>
    <recommendedName>
        <fullName evidence="5">Signal transduction histidine kinase</fullName>
    </recommendedName>
</protein>
<feature type="transmembrane region" description="Helical" evidence="2">
    <location>
        <begin position="101"/>
        <end position="128"/>
    </location>
</feature>
<evidence type="ECO:0000313" key="4">
    <source>
        <dbReference type="Proteomes" id="UP000595374"/>
    </source>
</evidence>
<dbReference type="Proteomes" id="UP000595374">
    <property type="component" value="Chromosome"/>
</dbReference>
<proteinExistence type="predicted"/>
<keyword evidence="2" id="KW-0812">Transmembrane</keyword>
<dbReference type="AlphaFoldDB" id="A0A7T4DJ91"/>
<evidence type="ECO:0000256" key="1">
    <source>
        <dbReference type="SAM" id="MobiDB-lite"/>
    </source>
</evidence>
<dbReference type="EMBL" id="CP065989">
    <property type="protein sequence ID" value="QQB14588.1"/>
    <property type="molecule type" value="Genomic_DNA"/>
</dbReference>
<feature type="region of interest" description="Disordered" evidence="1">
    <location>
        <begin position="393"/>
        <end position="516"/>
    </location>
</feature>
<keyword evidence="2" id="KW-1133">Transmembrane helix</keyword>
<dbReference type="RefSeq" id="WP_198499646.1">
    <property type="nucleotide sequence ID" value="NZ_CP065989.1"/>
</dbReference>
<reference evidence="3 4" key="1">
    <citation type="submission" date="2020-12" db="EMBL/GenBank/DDBJ databases">
        <title>FDA dAtabase for Regulatory Grade micrObial Sequences (FDA-ARGOS): Supporting development and validation of Infectious Disease Dx tests.</title>
        <authorList>
            <person name="Sproer C."/>
            <person name="Gronow S."/>
            <person name="Severitt S."/>
            <person name="Schroder I."/>
            <person name="Tallon L."/>
            <person name="Sadzewicz L."/>
            <person name="Zhao X."/>
            <person name="Boylan J."/>
            <person name="Ott S."/>
            <person name="Bowen H."/>
            <person name="Vavikolanu K."/>
            <person name="Mehta A."/>
            <person name="Aluvathingal J."/>
            <person name="Nadendla S."/>
            <person name="Lowell S."/>
            <person name="Myers T."/>
            <person name="Yan Y."/>
            <person name="Sichtig H."/>
        </authorList>
    </citation>
    <scope>NUCLEOTIDE SEQUENCE [LARGE SCALE GENOMIC DNA]</scope>
    <source>
        <strain evidence="3 4">FDAARGOS_990</strain>
    </source>
</reference>
<evidence type="ECO:0008006" key="5">
    <source>
        <dbReference type="Google" id="ProtNLM"/>
    </source>
</evidence>
<feature type="transmembrane region" description="Helical" evidence="2">
    <location>
        <begin position="148"/>
        <end position="166"/>
    </location>
</feature>
<keyword evidence="2" id="KW-0472">Membrane</keyword>